<dbReference type="RefSeq" id="WP_153467372.1">
    <property type="nucleotide sequence ID" value="NZ_WBOF01000002.1"/>
</dbReference>
<keyword evidence="1" id="KW-1133">Transmembrane helix</keyword>
<comment type="caution">
    <text evidence="2">The sequence shown here is derived from an EMBL/GenBank/DDBJ whole genome shotgun (WGS) entry which is preliminary data.</text>
</comment>
<proteinExistence type="predicted"/>
<keyword evidence="1" id="KW-0472">Membrane</keyword>
<gene>
    <name evidence="2" type="ORF">F7Q99_30915</name>
</gene>
<sequence>MSTRVKKTLLTLVQGTVLTALLSVHNLTKPGHLEITPWTVLWMVVWVAIAGYTWWFYGDSEKAVALQAKVEAKKAARRTSRQG</sequence>
<organism evidence="2 3">
    <name type="scientific">Streptomyces kaniharaensis</name>
    <dbReference type="NCBI Taxonomy" id="212423"/>
    <lineage>
        <taxon>Bacteria</taxon>
        <taxon>Bacillati</taxon>
        <taxon>Actinomycetota</taxon>
        <taxon>Actinomycetes</taxon>
        <taxon>Kitasatosporales</taxon>
        <taxon>Streptomycetaceae</taxon>
        <taxon>Streptomyces</taxon>
    </lineage>
</organism>
<keyword evidence="3" id="KW-1185">Reference proteome</keyword>
<dbReference type="Proteomes" id="UP000450000">
    <property type="component" value="Unassembled WGS sequence"/>
</dbReference>
<evidence type="ECO:0000256" key="1">
    <source>
        <dbReference type="SAM" id="Phobius"/>
    </source>
</evidence>
<keyword evidence="1" id="KW-0812">Transmembrane</keyword>
<reference evidence="2 3" key="1">
    <citation type="submission" date="2019-09" db="EMBL/GenBank/DDBJ databases">
        <title>Genome Sequences of Streptomyces kaniharaensis ATCC 21070.</title>
        <authorList>
            <person name="Zhu W."/>
            <person name="De Crecy-Lagard V."/>
            <person name="Richards N.G."/>
        </authorList>
    </citation>
    <scope>NUCLEOTIDE SEQUENCE [LARGE SCALE GENOMIC DNA]</scope>
    <source>
        <strain evidence="2 3">SF-557</strain>
    </source>
</reference>
<feature type="transmembrane region" description="Helical" evidence="1">
    <location>
        <begin position="39"/>
        <end position="57"/>
    </location>
</feature>
<name>A0A6N7L1V8_9ACTN</name>
<dbReference type="OrthoDB" id="9992792at2"/>
<protein>
    <submittedName>
        <fullName evidence="2">Uncharacterized protein</fullName>
    </submittedName>
</protein>
<evidence type="ECO:0000313" key="3">
    <source>
        <dbReference type="Proteomes" id="UP000450000"/>
    </source>
</evidence>
<accession>A0A6N7L1V8</accession>
<evidence type="ECO:0000313" key="2">
    <source>
        <dbReference type="EMBL" id="MQS16488.1"/>
    </source>
</evidence>
<dbReference type="EMBL" id="WBOF01000002">
    <property type="protein sequence ID" value="MQS16488.1"/>
    <property type="molecule type" value="Genomic_DNA"/>
</dbReference>
<dbReference type="AlphaFoldDB" id="A0A6N7L1V8"/>